<evidence type="ECO:0000313" key="3">
    <source>
        <dbReference type="Proteomes" id="UP000232710"/>
    </source>
</evidence>
<evidence type="ECO:0000313" key="2">
    <source>
        <dbReference type="EMBL" id="AET84983.1"/>
    </source>
</evidence>
<keyword evidence="3" id="KW-1185">Reference proteome</keyword>
<evidence type="ECO:0000256" key="1">
    <source>
        <dbReference type="SAM" id="MobiDB-lite"/>
    </source>
</evidence>
<gene>
    <name evidence="2" type="ORF">MPXG_00185</name>
</gene>
<reference evidence="2 3" key="1">
    <citation type="submission" date="2010-12" db="EMBL/GenBank/DDBJ databases">
        <title>The Genome Sequence of Micromonas pusilla virus SP1.</title>
        <authorList>
            <consortium name="The Broad Institute Genome Sequencing Platform"/>
            <person name="Henn M.R."/>
            <person name="Suttle C."/>
            <person name="Winget D."/>
            <person name="Chan A."/>
            <person name="Levin J."/>
            <person name="Malboeuf C."/>
            <person name="Casali M."/>
            <person name="Russ C."/>
            <person name="Lennon N."/>
            <person name="Chapman S.B."/>
            <person name="Erlich R."/>
            <person name="Young S.K."/>
            <person name="Yandava C."/>
            <person name="Zeng Q."/>
            <person name="Alvarado L."/>
            <person name="Anderson S."/>
            <person name="Berlin A."/>
            <person name="Chen Z."/>
            <person name="Freedman E."/>
            <person name="Gellesch M."/>
            <person name="Goldberg J."/>
            <person name="Green L."/>
            <person name="Griggs A."/>
            <person name="Gujja S."/>
            <person name="Heilman E.R."/>
            <person name="Heiman D."/>
            <person name="Hollinger A."/>
            <person name="Howarth C."/>
            <person name="Larson L."/>
            <person name="Mehta T."/>
            <person name="Pearson M."/>
            <person name="Roberts A."/>
            <person name="Ryan E."/>
            <person name="Saif S."/>
            <person name="Shea T."/>
            <person name="Shenoy N."/>
            <person name="Sisk P."/>
            <person name="Stolte C."/>
            <person name="Sykes S."/>
            <person name="White J."/>
            <person name="Haas B."/>
            <person name="Nusbaum C."/>
            <person name="Birren B."/>
        </authorList>
    </citation>
    <scope>NUCLEOTIDE SEQUENCE [LARGE SCALE GENOMIC DNA]</scope>
    <source>
        <strain evidence="2 3">SP1</strain>
    </source>
</reference>
<organism evidence="2 3">
    <name type="scientific">Micromonas pusilla virus SP1</name>
    <name type="common">MpV-SP1</name>
    <dbReference type="NCBI Taxonomy" id="373996"/>
    <lineage>
        <taxon>Viruses</taxon>
        <taxon>Varidnaviria</taxon>
        <taxon>Bamfordvirae</taxon>
        <taxon>Nucleocytoviricota</taxon>
        <taxon>Megaviricetes</taxon>
        <taxon>Algavirales</taxon>
        <taxon>Phycodnaviridae</taxon>
        <taxon>Prasinovirus</taxon>
        <taxon>Prasinovirus micromonas</taxon>
    </lineage>
</organism>
<proteinExistence type="predicted"/>
<organismHost>
    <name type="scientific">Micromonas pusilla</name>
    <name type="common">Picoplanktonic green alga</name>
    <name type="synonym">Chromulina pusilla</name>
    <dbReference type="NCBI Taxonomy" id="38833"/>
</organismHost>
<feature type="region of interest" description="Disordered" evidence="1">
    <location>
        <begin position="56"/>
        <end position="78"/>
    </location>
</feature>
<accession>G9E6F6</accession>
<dbReference type="EMBL" id="JF974320">
    <property type="protein sequence ID" value="AET84983.1"/>
    <property type="molecule type" value="Genomic_DNA"/>
</dbReference>
<name>G9E6F6_MPSP1</name>
<sequence>MGKNKRGNHMKAVISYGYERKVIKESDANKYLQKLANARSNETIDKIFIDFNKQLPKMKKDKKRRDELNSMNGPSPRR</sequence>
<dbReference type="Proteomes" id="UP000232710">
    <property type="component" value="Segment"/>
</dbReference>
<protein>
    <submittedName>
        <fullName evidence="2">Uncharacterized protein</fullName>
    </submittedName>
</protein>
<feature type="compositionally biased region" description="Polar residues" evidence="1">
    <location>
        <begin position="69"/>
        <end position="78"/>
    </location>
</feature>